<reference evidence="7 8" key="1">
    <citation type="journal article" date="2020" name="ISME J.">
        <title>Uncovering the hidden diversity of litter-decomposition mechanisms in mushroom-forming fungi.</title>
        <authorList>
            <person name="Floudas D."/>
            <person name="Bentzer J."/>
            <person name="Ahren D."/>
            <person name="Johansson T."/>
            <person name="Persson P."/>
            <person name="Tunlid A."/>
        </authorList>
    </citation>
    <scope>NUCLEOTIDE SEQUENCE [LARGE SCALE GENOMIC DNA]</scope>
    <source>
        <strain evidence="7 8">CBS 406.79</strain>
    </source>
</reference>
<feature type="compositionally biased region" description="Polar residues" evidence="5">
    <location>
        <begin position="881"/>
        <end position="895"/>
    </location>
</feature>
<dbReference type="Gene3D" id="3.30.70.330">
    <property type="match status" value="1"/>
</dbReference>
<evidence type="ECO:0000313" key="7">
    <source>
        <dbReference type="EMBL" id="KAF5390116.1"/>
    </source>
</evidence>
<dbReference type="PROSITE" id="PS00518">
    <property type="entry name" value="ZF_RING_1"/>
    <property type="match status" value="1"/>
</dbReference>
<keyword evidence="1" id="KW-0479">Metal-binding</keyword>
<dbReference type="Proteomes" id="UP000518752">
    <property type="component" value="Unassembled WGS sequence"/>
</dbReference>
<evidence type="ECO:0000256" key="2">
    <source>
        <dbReference type="ARBA" id="ARBA00022771"/>
    </source>
</evidence>
<feature type="compositionally biased region" description="Low complexity" evidence="5">
    <location>
        <begin position="905"/>
        <end position="918"/>
    </location>
</feature>
<proteinExistence type="predicted"/>
<keyword evidence="3" id="KW-0862">Zinc</keyword>
<gene>
    <name evidence="7" type="ORF">D9757_003827</name>
</gene>
<accession>A0A8H5HVJ3</accession>
<dbReference type="GO" id="GO:0008270">
    <property type="term" value="F:zinc ion binding"/>
    <property type="evidence" value="ECO:0007669"/>
    <property type="project" value="UniProtKB-KW"/>
</dbReference>
<evidence type="ECO:0000259" key="6">
    <source>
        <dbReference type="PROSITE" id="PS50089"/>
    </source>
</evidence>
<dbReference type="AlphaFoldDB" id="A0A8H5HVJ3"/>
<dbReference type="SMART" id="SM00184">
    <property type="entry name" value="RING"/>
    <property type="match status" value="1"/>
</dbReference>
<feature type="domain" description="RING-type" evidence="6">
    <location>
        <begin position="449"/>
        <end position="495"/>
    </location>
</feature>
<dbReference type="SUPFAM" id="SSF57850">
    <property type="entry name" value="RING/U-box"/>
    <property type="match status" value="1"/>
</dbReference>
<feature type="region of interest" description="Disordered" evidence="5">
    <location>
        <begin position="345"/>
        <end position="366"/>
    </location>
</feature>
<keyword evidence="2 4" id="KW-0863">Zinc-finger</keyword>
<dbReference type="EMBL" id="JAACJN010000017">
    <property type="protein sequence ID" value="KAF5390116.1"/>
    <property type="molecule type" value="Genomic_DNA"/>
</dbReference>
<feature type="compositionally biased region" description="Basic and acidic residues" evidence="5">
    <location>
        <begin position="869"/>
        <end position="880"/>
    </location>
</feature>
<dbReference type="Pfam" id="PF00097">
    <property type="entry name" value="zf-C3HC4"/>
    <property type="match status" value="1"/>
</dbReference>
<evidence type="ECO:0000256" key="5">
    <source>
        <dbReference type="SAM" id="MobiDB-lite"/>
    </source>
</evidence>
<feature type="compositionally biased region" description="Low complexity" evidence="5">
    <location>
        <begin position="51"/>
        <end position="66"/>
    </location>
</feature>
<feature type="compositionally biased region" description="Pro residues" evidence="5">
    <location>
        <begin position="348"/>
        <end position="358"/>
    </location>
</feature>
<evidence type="ECO:0000256" key="1">
    <source>
        <dbReference type="ARBA" id="ARBA00022723"/>
    </source>
</evidence>
<dbReference type="InterPro" id="IPR012677">
    <property type="entry name" value="Nucleotide-bd_a/b_plait_sf"/>
</dbReference>
<feature type="region of interest" description="Disordered" evidence="5">
    <location>
        <begin position="1"/>
        <end position="75"/>
    </location>
</feature>
<dbReference type="Gene3D" id="3.30.40.10">
    <property type="entry name" value="Zinc/RING finger domain, C3HC4 (zinc finger)"/>
    <property type="match status" value="1"/>
</dbReference>
<dbReference type="PROSITE" id="PS50089">
    <property type="entry name" value="ZF_RING_2"/>
    <property type="match status" value="1"/>
</dbReference>
<feature type="compositionally biased region" description="Polar residues" evidence="5">
    <location>
        <begin position="41"/>
        <end position="50"/>
    </location>
</feature>
<feature type="region of interest" description="Disordered" evidence="5">
    <location>
        <begin position="831"/>
        <end position="918"/>
    </location>
</feature>
<keyword evidence="8" id="KW-1185">Reference proteome</keyword>
<dbReference type="InterPro" id="IPR013083">
    <property type="entry name" value="Znf_RING/FYVE/PHD"/>
</dbReference>
<sequence>MSAPPATPQRTASHIHSHSVSVVLPSGRSPASPYTPLSLRSFASASTSPGSLNPSPSSTLATPASARNLSPHNGFSSPVVRVKKLSWASPSPAGHSPSDSLPSIADLARNWRSRASENGIKVSNTSKQILSDEYSLLDEADVSLTSEAVYEDDEEGLLPAPFMSTQLRRRAVSHAGLASQYSAAVLPTAPQSAPRPRTRPPLAPLSPVIRRMPPSSPVQMRRPSLINQSVLVTPPPNRHLAERLRFKGSLTEPPQPRKREALDSSDVSFDRDLFDIHEDENDEQYELEYDSYHHDLHDFHYPEDHGIVRETQSDFEEEQYEVEYPTLPLHHRLVQPLYPQYQFQQQQLPPPSYPPPQPTYSQPAGLAQPAAMRGPAYSVGQMLGHPVYHQPHLMPQYPMHPMGHLAPAHMPIPRYADSLPASSNAPSEVSTPIPPAYEVPDATTIPKICSICDRRPPSLTRLAILTPCGHALCPGCLTSALNIVGEKDMECAGCRAKVVDFKLISIGNVDGATEKMDQPATIGSTTKSKAQIKVQPSVEKAALWENLSIHGFDTGTVTEDFFSDEGMRASTPPPKAKGMHRASGVTKIRDFIVLRIDNVPWDITPPRISAWLGQPIIRVHVLLDKKGKTASHAFVEVENETMAGKILRGEVSTGARRSSVLGKGKRARGVTVTRSSQGELMSALFPSWLGTFDGSRPSLAGVESSRVVASLERGLITESEVASLLYLIRSPDAHFLKVPSLPFHSLASVLAKFPADVDSRVFWSGSLRDVLFDVVFAAIQVLVIRVEQQKAEDDSYPLDLVETLTNIALECQAFTAPQKAQITSFFSKEPARPSSASSYGSHSSRNHASPGSADPADADVEDEDGENDDDRHASSEETRSSSDGVTTPGSVTAANSPIPITLGNDAAAASSDLPSAQDASLDDLAREFGVEAGLVEALLQRLSRTQR</sequence>
<feature type="compositionally biased region" description="Acidic residues" evidence="5">
    <location>
        <begin position="856"/>
        <end position="868"/>
    </location>
</feature>
<evidence type="ECO:0000256" key="4">
    <source>
        <dbReference type="PROSITE-ProRule" id="PRU00175"/>
    </source>
</evidence>
<comment type="caution">
    <text evidence="7">The sequence shown here is derived from an EMBL/GenBank/DDBJ whole genome shotgun (WGS) entry which is preliminary data.</text>
</comment>
<evidence type="ECO:0000313" key="8">
    <source>
        <dbReference type="Proteomes" id="UP000518752"/>
    </source>
</evidence>
<dbReference type="PANTHER" id="PTHR24216">
    <property type="entry name" value="PAXILLIN-RELATED"/>
    <property type="match status" value="1"/>
</dbReference>
<dbReference type="InterPro" id="IPR018957">
    <property type="entry name" value="Znf_C3HC4_RING-type"/>
</dbReference>
<name>A0A8H5HVJ3_9AGAR</name>
<dbReference type="OrthoDB" id="336240at2759"/>
<dbReference type="InterPro" id="IPR001841">
    <property type="entry name" value="Znf_RING"/>
</dbReference>
<organism evidence="7 8">
    <name type="scientific">Collybiopsis confluens</name>
    <dbReference type="NCBI Taxonomy" id="2823264"/>
    <lineage>
        <taxon>Eukaryota</taxon>
        <taxon>Fungi</taxon>
        <taxon>Dikarya</taxon>
        <taxon>Basidiomycota</taxon>
        <taxon>Agaricomycotina</taxon>
        <taxon>Agaricomycetes</taxon>
        <taxon>Agaricomycetidae</taxon>
        <taxon>Agaricales</taxon>
        <taxon>Marasmiineae</taxon>
        <taxon>Omphalotaceae</taxon>
        <taxon>Collybiopsis</taxon>
    </lineage>
</organism>
<dbReference type="InterPro" id="IPR017907">
    <property type="entry name" value="Znf_RING_CS"/>
</dbReference>
<evidence type="ECO:0000256" key="3">
    <source>
        <dbReference type="ARBA" id="ARBA00022833"/>
    </source>
</evidence>
<feature type="compositionally biased region" description="Low complexity" evidence="5">
    <location>
        <begin position="834"/>
        <end position="855"/>
    </location>
</feature>
<protein>
    <recommendedName>
        <fullName evidence="6">RING-type domain-containing protein</fullName>
    </recommendedName>
</protein>
<feature type="region of interest" description="Disordered" evidence="5">
    <location>
        <begin position="187"/>
        <end position="220"/>
    </location>
</feature>